<dbReference type="Gene3D" id="3.40.50.720">
    <property type="entry name" value="NAD(P)-binding Rossmann-like Domain"/>
    <property type="match status" value="1"/>
</dbReference>
<evidence type="ECO:0000313" key="2">
    <source>
        <dbReference type="Proteomes" id="UP000324897"/>
    </source>
</evidence>
<dbReference type="PRINTS" id="PR00081">
    <property type="entry name" value="GDHRDH"/>
</dbReference>
<feature type="non-terminal residue" evidence="1">
    <location>
        <position position="1"/>
    </location>
</feature>
<dbReference type="OrthoDB" id="1933717at2759"/>
<evidence type="ECO:0008006" key="3">
    <source>
        <dbReference type="Google" id="ProtNLM"/>
    </source>
</evidence>
<name>A0A5J9SZI0_9POAL</name>
<organism evidence="1 2">
    <name type="scientific">Eragrostis curvula</name>
    <name type="common">weeping love grass</name>
    <dbReference type="NCBI Taxonomy" id="38414"/>
    <lineage>
        <taxon>Eukaryota</taxon>
        <taxon>Viridiplantae</taxon>
        <taxon>Streptophyta</taxon>
        <taxon>Embryophyta</taxon>
        <taxon>Tracheophyta</taxon>
        <taxon>Spermatophyta</taxon>
        <taxon>Magnoliopsida</taxon>
        <taxon>Liliopsida</taxon>
        <taxon>Poales</taxon>
        <taxon>Poaceae</taxon>
        <taxon>PACMAD clade</taxon>
        <taxon>Chloridoideae</taxon>
        <taxon>Eragrostideae</taxon>
        <taxon>Eragrostidinae</taxon>
        <taxon>Eragrostis</taxon>
    </lineage>
</organism>
<dbReference type="Pfam" id="PF00106">
    <property type="entry name" value="adh_short"/>
    <property type="match status" value="1"/>
</dbReference>
<dbReference type="PANTHER" id="PTHR45274:SF2">
    <property type="entry name" value="NAD(P)-BINDING ROSSMANN-FOLD SUPERFAMILY PROTEIN"/>
    <property type="match status" value="1"/>
</dbReference>
<sequence length="139" mass="15072">MFLALLVAGLTGAGAFLLFKFATVVDGDVTLVTRGPPRRERVEGKVVWITGASRGIGEVLAMQFASLGAKLILSARNRDELERVKQNIVSKNPDCRVEVLPMDLSCGEESLKDVVHAAESLFSNAGIDYMIHNAAFERP</sequence>
<dbReference type="InterPro" id="IPR036291">
    <property type="entry name" value="NAD(P)-bd_dom_sf"/>
</dbReference>
<dbReference type="InterPro" id="IPR002347">
    <property type="entry name" value="SDR_fam"/>
</dbReference>
<protein>
    <recommendedName>
        <fullName evidence="3">Dehydrogenase/reductase SDR family member 7</fullName>
    </recommendedName>
</protein>
<dbReference type="AlphaFoldDB" id="A0A5J9SZI0"/>
<proteinExistence type="predicted"/>
<dbReference type="Proteomes" id="UP000324897">
    <property type="component" value="Unassembled WGS sequence"/>
</dbReference>
<comment type="caution">
    <text evidence="1">The sequence shown here is derived from an EMBL/GenBank/DDBJ whole genome shotgun (WGS) entry which is preliminary data.</text>
</comment>
<reference evidence="1 2" key="1">
    <citation type="journal article" date="2019" name="Sci. Rep.">
        <title>A high-quality genome of Eragrostis curvula grass provides insights into Poaceae evolution and supports new strategies to enhance forage quality.</title>
        <authorList>
            <person name="Carballo J."/>
            <person name="Santos B.A.C.M."/>
            <person name="Zappacosta D."/>
            <person name="Garbus I."/>
            <person name="Selva J.P."/>
            <person name="Gallo C.A."/>
            <person name="Diaz A."/>
            <person name="Albertini E."/>
            <person name="Caccamo M."/>
            <person name="Echenique V."/>
        </authorList>
    </citation>
    <scope>NUCLEOTIDE SEQUENCE [LARGE SCALE GENOMIC DNA]</scope>
    <source>
        <strain evidence="2">cv. Victoria</strain>
        <tissue evidence="1">Leaf</tissue>
    </source>
</reference>
<dbReference type="Gramene" id="TVU04422">
    <property type="protein sequence ID" value="TVU04422"/>
    <property type="gene ID" value="EJB05_50009"/>
</dbReference>
<dbReference type="PANTHER" id="PTHR45274">
    <property type="entry name" value="NAD(P)-BINDING ROSSMANN-FOLD SUPERFAMILY PROTEIN"/>
    <property type="match status" value="1"/>
</dbReference>
<dbReference type="SUPFAM" id="SSF51735">
    <property type="entry name" value="NAD(P)-binding Rossmann-fold domains"/>
    <property type="match status" value="1"/>
</dbReference>
<gene>
    <name evidence="1" type="ORF">EJB05_50009</name>
</gene>
<accession>A0A5J9SZI0</accession>
<keyword evidence="2" id="KW-1185">Reference proteome</keyword>
<evidence type="ECO:0000313" key="1">
    <source>
        <dbReference type="EMBL" id="TVU04422.1"/>
    </source>
</evidence>
<feature type="non-terminal residue" evidence="1">
    <location>
        <position position="139"/>
    </location>
</feature>
<dbReference type="EMBL" id="RWGY01000057">
    <property type="protein sequence ID" value="TVU04422.1"/>
    <property type="molecule type" value="Genomic_DNA"/>
</dbReference>
<dbReference type="GO" id="GO:0016020">
    <property type="term" value="C:membrane"/>
    <property type="evidence" value="ECO:0007669"/>
    <property type="project" value="TreeGrafter"/>
</dbReference>